<evidence type="ECO:0000313" key="3">
    <source>
        <dbReference type="Proteomes" id="UP000000437"/>
    </source>
</evidence>
<dbReference type="GeneID" id="101886082"/>
<dbReference type="Proteomes" id="UP000000437">
    <property type="component" value="Chromosome 7"/>
</dbReference>
<feature type="region of interest" description="Disordered" evidence="1">
    <location>
        <begin position="427"/>
        <end position="475"/>
    </location>
</feature>
<feature type="region of interest" description="Disordered" evidence="1">
    <location>
        <begin position="375"/>
        <end position="410"/>
    </location>
</feature>
<evidence type="ECO:0000256" key="1">
    <source>
        <dbReference type="SAM" id="MobiDB-lite"/>
    </source>
</evidence>
<name>A0A8M9Q353_DANRE</name>
<dbReference type="KEGG" id="dre:101886082"/>
<feature type="compositionally biased region" description="Low complexity" evidence="1">
    <location>
        <begin position="108"/>
        <end position="125"/>
    </location>
</feature>
<feature type="compositionally biased region" description="Polar residues" evidence="1">
    <location>
        <begin position="455"/>
        <end position="475"/>
    </location>
</feature>
<feature type="compositionally biased region" description="Basic and acidic residues" evidence="1">
    <location>
        <begin position="59"/>
        <end position="68"/>
    </location>
</feature>
<dbReference type="ZFIN" id="ZDB-GENE-160728-34">
    <property type="gene designation" value="si:cabz01085394.1"/>
</dbReference>
<feature type="compositionally biased region" description="Polar residues" evidence="1">
    <location>
        <begin position="191"/>
        <end position="219"/>
    </location>
</feature>
<accession>A0A8M9Q353</accession>
<feature type="compositionally biased region" description="Polar residues" evidence="1">
    <location>
        <begin position="227"/>
        <end position="256"/>
    </location>
</feature>
<gene>
    <name evidence="4 5" type="primary">si:cabz01085394.1</name>
</gene>
<keyword evidence="3" id="KW-1185">Reference proteome</keyword>
<protein>
    <submittedName>
        <fullName evidence="4">Uncharacterized protein si:cabz01085394.1 isoform X2</fullName>
    </submittedName>
</protein>
<feature type="compositionally biased region" description="Basic and acidic residues" evidence="1">
    <location>
        <begin position="442"/>
        <end position="452"/>
    </location>
</feature>
<evidence type="ECO:0000313" key="4">
    <source>
        <dbReference type="RefSeq" id="XP_021333793.1"/>
    </source>
</evidence>
<dbReference type="RefSeq" id="XP_021333793.1">
    <property type="nucleotide sequence ID" value="XM_021478118.3"/>
</dbReference>
<reference evidence="4" key="1">
    <citation type="submission" date="2025-08" db="UniProtKB">
        <authorList>
            <consortium name="RefSeq"/>
        </authorList>
    </citation>
    <scope>IDENTIFICATION</scope>
    <source>
        <strain evidence="4">Tuebingen</strain>
        <tissue evidence="4">Fibroblasts and whole tissue</tissue>
    </source>
</reference>
<feature type="compositionally biased region" description="Polar residues" evidence="1">
    <location>
        <begin position="138"/>
        <end position="168"/>
    </location>
</feature>
<feature type="compositionally biased region" description="Polar residues" evidence="1">
    <location>
        <begin position="49"/>
        <end position="58"/>
    </location>
</feature>
<feature type="compositionally biased region" description="Polar residues" evidence="1">
    <location>
        <begin position="70"/>
        <end position="99"/>
    </location>
</feature>
<proteinExistence type="predicted"/>
<feature type="region of interest" description="Disordered" evidence="1">
    <location>
        <begin position="36"/>
        <end position="256"/>
    </location>
</feature>
<dbReference type="OrthoDB" id="8964389at2759"/>
<dbReference type="AlphaFoldDB" id="A0A8M9Q353"/>
<feature type="compositionally biased region" description="Low complexity" evidence="1">
    <location>
        <begin position="174"/>
        <end position="184"/>
    </location>
</feature>
<dbReference type="GlyGen" id="A0A8M9Q353">
    <property type="glycosylation" value="1 site"/>
</dbReference>
<feature type="signal peptide" evidence="2">
    <location>
        <begin position="1"/>
        <end position="23"/>
    </location>
</feature>
<organism evidence="3 4">
    <name type="scientific">Danio rerio</name>
    <name type="common">Zebrafish</name>
    <name type="synonym">Brachydanio rerio</name>
    <dbReference type="NCBI Taxonomy" id="7955"/>
    <lineage>
        <taxon>Eukaryota</taxon>
        <taxon>Metazoa</taxon>
        <taxon>Chordata</taxon>
        <taxon>Craniata</taxon>
        <taxon>Vertebrata</taxon>
        <taxon>Euteleostomi</taxon>
        <taxon>Actinopterygii</taxon>
        <taxon>Neopterygii</taxon>
        <taxon>Teleostei</taxon>
        <taxon>Ostariophysi</taxon>
        <taxon>Cypriniformes</taxon>
        <taxon>Danionidae</taxon>
        <taxon>Danioninae</taxon>
        <taxon>Danio</taxon>
    </lineage>
</organism>
<feature type="chain" id="PRO_5035478243" evidence="2">
    <location>
        <begin position="24"/>
        <end position="526"/>
    </location>
</feature>
<evidence type="ECO:0000313" key="5">
    <source>
        <dbReference type="ZFIN" id="ZDB-GENE-160728-34"/>
    </source>
</evidence>
<keyword evidence="2" id="KW-0732">Signal</keyword>
<dbReference type="AGR" id="ZFIN:ZDB-GENE-160728-34"/>
<sequence>MGRNAAFLLLWGILNSCLPPDYCQINLQTPESSISIPSAPVTLPGIQTPEPTTEASTSKSDRNSEKYSETPITDQSGNTSEYTATNKDSISPSNTSRVLSDTDRNTSTPNLTQNNVNTTNDTTVTADSTYLTAPAEPSMSSGTTESAEDQNTNTATTSPQPSDNTSKYTPDAISPQFSSSTPDSSLEKTSESNISISSTPGTLTRVQTHALTADVSTNRNSEKHSESSLTVPDPSGSTSKYTAHTTTERPSYTSEDSLNPFSTLMTENHSSITASIASAEKTEHVSHNHNKTASTLNTAAELISASSYTGISNEMSDIEAPESTAADIFTVINTDDSSLVSFNTNKSPSSTTTDAVDTSLFTASDFETFSTDIQEQYSTPSEPTDQEDSLTPSPQSNQAVTSNSTNQGKQISNADTISNAFSPVASTHEDLISSPNPVTDPSAHEPSQKNDSDSTDSCLNSTPSIPADLTNSPLSTDTIREGIADKCERESIIFLLNTRKVPVFKTLAFNYPLMHQVTIMSTLSKP</sequence>
<evidence type="ECO:0000256" key="2">
    <source>
        <dbReference type="SAM" id="SignalP"/>
    </source>
</evidence>